<reference evidence="1 2" key="1">
    <citation type="submission" date="2018-08" db="EMBL/GenBank/DDBJ databases">
        <title>The reduced genetic potential of extracellular carbohydrate catabolism in Euzebyella marina RN62, a Flavobacteriia bacterium isolated from the hadal water.</title>
        <authorList>
            <person name="Xue C."/>
        </authorList>
    </citation>
    <scope>NUCLEOTIDE SEQUENCE [LARGE SCALE GENOMIC DNA]</scope>
    <source>
        <strain evidence="1 2">RN62</strain>
    </source>
</reference>
<keyword evidence="2" id="KW-1185">Reference proteome</keyword>
<proteinExistence type="predicted"/>
<protein>
    <recommendedName>
        <fullName evidence="3">Lipoprotein</fullName>
    </recommendedName>
</protein>
<evidence type="ECO:0008006" key="3">
    <source>
        <dbReference type="Google" id="ProtNLM"/>
    </source>
</evidence>
<dbReference type="PROSITE" id="PS51257">
    <property type="entry name" value="PROKAR_LIPOPROTEIN"/>
    <property type="match status" value="1"/>
</dbReference>
<name>A0A3G2L6J8_9FLAO</name>
<accession>A0A3G2L6J8</accession>
<organism evidence="1 2">
    <name type="scientific">Euzebyella marina</name>
    <dbReference type="NCBI Taxonomy" id="1761453"/>
    <lineage>
        <taxon>Bacteria</taxon>
        <taxon>Pseudomonadati</taxon>
        <taxon>Bacteroidota</taxon>
        <taxon>Flavobacteriia</taxon>
        <taxon>Flavobacteriales</taxon>
        <taxon>Flavobacteriaceae</taxon>
        <taxon>Euzebyella</taxon>
    </lineage>
</organism>
<dbReference type="KEGG" id="emar:D1013_11230"/>
<gene>
    <name evidence="1" type="ORF">D1013_11230</name>
</gene>
<sequence>MKKNILFITAVTLLTACGGLKKTQKALNIGDYNQAIYTSIDNLAKNKGKKSNQPYILLLEEAYRKNTERELERIEFLKEDESPVHFEEIYNSYVNLNTIQERIKPLLHLQVQDEHRKAKFVFNNYNDEIIDSKDDLAEYLYDNATSLLQSAATKQDYRQAYDDLAYLNEIEPGFDDTRQKMQEAFEKGLDYVRVDLINETEQIIPARLEQEMLNFDIYGLNQLWTKFHTNPQAEIDYDYHMNLAFKSILISPERISEQQLIKERQIKDGYKYATDRQGNILKDSLGNKIKIDRFKTVKCNFYQFTQLKTAQVSGMVEFTDLRTKQPLQTYPLTSEFIFEHNYANYDGDKRALENDLVRLVKLKEVPFPTNEQMVYDAGEDLKNRLKSILQRQKFN</sequence>
<evidence type="ECO:0000313" key="2">
    <source>
        <dbReference type="Proteomes" id="UP000276309"/>
    </source>
</evidence>
<evidence type="ECO:0000313" key="1">
    <source>
        <dbReference type="EMBL" id="AYN67907.1"/>
    </source>
</evidence>
<dbReference type="Proteomes" id="UP000276309">
    <property type="component" value="Chromosome"/>
</dbReference>
<dbReference type="EMBL" id="CP032050">
    <property type="protein sequence ID" value="AYN67907.1"/>
    <property type="molecule type" value="Genomic_DNA"/>
</dbReference>
<dbReference type="RefSeq" id="WP_121848922.1">
    <property type="nucleotide sequence ID" value="NZ_CP032050.1"/>
</dbReference>
<dbReference type="OrthoDB" id="1489643at2"/>
<dbReference type="AlphaFoldDB" id="A0A3G2L6J8"/>